<name>A0A8J6DIU2_GALPY</name>
<accession>A0A8J6DIU2</accession>
<dbReference type="OrthoDB" id="268428at2759"/>
<sequence length="159" mass="17294">MPTVGARTADSPESQSEERTPLRFDPGTSRGRERRSGRKVGRVGTDAPTPCRVVAPSPRIRAPGVWRLLAESDLSAPPVLTAHFSSLRLTLAGTVSIYQFAIGDLPGPLCPLPPTPISGWKCLEELQKRFILNLPTFSVRIIDKNGIHDLDISFPKQGS</sequence>
<evidence type="ECO:0000313" key="2">
    <source>
        <dbReference type="EMBL" id="KAG8511102.1"/>
    </source>
</evidence>
<dbReference type="GO" id="GO:0000502">
    <property type="term" value="C:proteasome complex"/>
    <property type="evidence" value="ECO:0007669"/>
    <property type="project" value="UniProtKB-KW"/>
</dbReference>
<organism evidence="2 3">
    <name type="scientific">Galemys pyrenaicus</name>
    <name type="common">Iberian desman</name>
    <name type="synonym">Pyrenean desman</name>
    <dbReference type="NCBI Taxonomy" id="202257"/>
    <lineage>
        <taxon>Eukaryota</taxon>
        <taxon>Metazoa</taxon>
        <taxon>Chordata</taxon>
        <taxon>Craniata</taxon>
        <taxon>Vertebrata</taxon>
        <taxon>Euteleostomi</taxon>
        <taxon>Mammalia</taxon>
        <taxon>Eutheria</taxon>
        <taxon>Laurasiatheria</taxon>
        <taxon>Eulipotyphla</taxon>
        <taxon>Talpidae</taxon>
        <taxon>Galemys</taxon>
    </lineage>
</organism>
<keyword evidence="3" id="KW-1185">Reference proteome</keyword>
<dbReference type="Proteomes" id="UP000700334">
    <property type="component" value="Unassembled WGS sequence"/>
</dbReference>
<dbReference type="EMBL" id="JAGFMF010011857">
    <property type="protein sequence ID" value="KAG8511102.1"/>
    <property type="molecule type" value="Genomic_DNA"/>
</dbReference>
<keyword evidence="2" id="KW-0647">Proteasome</keyword>
<protein>
    <submittedName>
        <fullName evidence="2">Proteasome subunit beta type-2</fullName>
    </submittedName>
</protein>
<comment type="caution">
    <text evidence="2">The sequence shown here is derived from an EMBL/GenBank/DDBJ whole genome shotgun (WGS) entry which is preliminary data.</text>
</comment>
<evidence type="ECO:0000313" key="3">
    <source>
        <dbReference type="Proteomes" id="UP000700334"/>
    </source>
</evidence>
<feature type="compositionally biased region" description="Basic residues" evidence="1">
    <location>
        <begin position="32"/>
        <end position="41"/>
    </location>
</feature>
<gene>
    <name evidence="2" type="ORF">J0S82_000059</name>
</gene>
<feature type="region of interest" description="Disordered" evidence="1">
    <location>
        <begin position="1"/>
        <end position="49"/>
    </location>
</feature>
<evidence type="ECO:0000256" key="1">
    <source>
        <dbReference type="SAM" id="MobiDB-lite"/>
    </source>
</evidence>
<reference evidence="2" key="1">
    <citation type="journal article" date="2021" name="Evol. Appl.">
        <title>The genome of the Pyrenean desman and the effects of bottlenecks and inbreeding on the genomic landscape of an endangered species.</title>
        <authorList>
            <person name="Escoda L."/>
            <person name="Castresana J."/>
        </authorList>
    </citation>
    <scope>NUCLEOTIDE SEQUENCE</scope>
    <source>
        <strain evidence="2">IBE-C5619</strain>
    </source>
</reference>
<proteinExistence type="predicted"/>
<dbReference type="AlphaFoldDB" id="A0A8J6DIU2"/>